<keyword evidence="2" id="KW-1133">Transmembrane helix</keyword>
<dbReference type="Proteomes" id="UP001596470">
    <property type="component" value="Unassembled WGS sequence"/>
</dbReference>
<evidence type="ECO:0000256" key="3">
    <source>
        <dbReference type="SAM" id="SignalP"/>
    </source>
</evidence>
<protein>
    <submittedName>
        <fullName evidence="5">Alpha/beta hydrolase</fullName>
    </submittedName>
</protein>
<keyword evidence="6" id="KW-1185">Reference proteome</keyword>
<dbReference type="Gene3D" id="3.40.50.1820">
    <property type="entry name" value="alpha/beta hydrolase"/>
    <property type="match status" value="1"/>
</dbReference>
<dbReference type="GO" id="GO:0016787">
    <property type="term" value="F:hydrolase activity"/>
    <property type="evidence" value="ECO:0007669"/>
    <property type="project" value="UniProtKB-KW"/>
</dbReference>
<feature type="signal peptide" evidence="3">
    <location>
        <begin position="1"/>
        <end position="24"/>
    </location>
</feature>
<dbReference type="InterPro" id="IPR029058">
    <property type="entry name" value="AB_hydrolase_fold"/>
</dbReference>
<keyword evidence="3" id="KW-0732">Signal</keyword>
<sequence length="375" mass="39264">MPYGLLAALAAAAIPTLAALTASARPGPAGTIVFYLSVVVNEAPFLWLAWIGSATALTWMLGGLTPVGAASAAAVALGLAELVRRGAKARRVLERAMEPVRMPRRVPYGRIVFGPLLRRRSRVEHLADLAYGPADRHRLDLYRLPGATGGPVLVHFHGGSYSAGRKDSQSLPLLYRLAQAGWVCVSAEYRLRPAAGFADHLADAHRVVAWIRTHGLDWGADPDRIVLAGSSAGAHLAASAAFTADCSRLPDVEAVDLRVSGVIGFGGYYGTYYGQGPRTSPAGLAGPAAPPCLIVHGDRDTIVPVADARRFAEALRGVSQQPVVFAALPGGQHAFDLCDSVRFAAVLDAVEAFTAAVLPVRPGGQARPAPHAPPP</sequence>
<evidence type="ECO:0000313" key="5">
    <source>
        <dbReference type="EMBL" id="MFC6957585.1"/>
    </source>
</evidence>
<keyword evidence="2" id="KW-0472">Membrane</keyword>
<dbReference type="InterPro" id="IPR049492">
    <property type="entry name" value="BD-FAE-like_dom"/>
</dbReference>
<evidence type="ECO:0000313" key="6">
    <source>
        <dbReference type="Proteomes" id="UP001596470"/>
    </source>
</evidence>
<dbReference type="RefSeq" id="WP_382349418.1">
    <property type="nucleotide sequence ID" value="NZ_JBHMBP010000002.1"/>
</dbReference>
<dbReference type="InterPro" id="IPR050300">
    <property type="entry name" value="GDXG_lipolytic_enzyme"/>
</dbReference>
<reference evidence="6" key="1">
    <citation type="journal article" date="2019" name="Int. J. Syst. Evol. Microbiol.">
        <title>The Global Catalogue of Microorganisms (GCM) 10K type strain sequencing project: providing services to taxonomists for standard genome sequencing and annotation.</title>
        <authorList>
            <consortium name="The Broad Institute Genomics Platform"/>
            <consortium name="The Broad Institute Genome Sequencing Center for Infectious Disease"/>
            <person name="Wu L."/>
            <person name="Ma J."/>
        </authorList>
    </citation>
    <scope>NUCLEOTIDE SEQUENCE [LARGE SCALE GENOMIC DNA]</scope>
    <source>
        <strain evidence="6">KACC 12634</strain>
    </source>
</reference>
<comment type="caution">
    <text evidence="5">The sequence shown here is derived from an EMBL/GenBank/DDBJ whole genome shotgun (WGS) entry which is preliminary data.</text>
</comment>
<evidence type="ECO:0000256" key="2">
    <source>
        <dbReference type="SAM" id="Phobius"/>
    </source>
</evidence>
<evidence type="ECO:0000256" key="1">
    <source>
        <dbReference type="ARBA" id="ARBA00022801"/>
    </source>
</evidence>
<name>A0ABW2D5I2_9ACTN</name>
<feature type="transmembrane region" description="Helical" evidence="2">
    <location>
        <begin position="48"/>
        <end position="80"/>
    </location>
</feature>
<dbReference type="SUPFAM" id="SSF53474">
    <property type="entry name" value="alpha/beta-Hydrolases"/>
    <property type="match status" value="1"/>
</dbReference>
<keyword evidence="2" id="KW-0812">Transmembrane</keyword>
<dbReference type="PANTHER" id="PTHR48081:SF33">
    <property type="entry name" value="KYNURENINE FORMAMIDASE"/>
    <property type="match status" value="1"/>
</dbReference>
<accession>A0ABW2D5I2</accession>
<feature type="domain" description="BD-FAE-like" evidence="4">
    <location>
        <begin position="139"/>
        <end position="249"/>
    </location>
</feature>
<proteinExistence type="predicted"/>
<dbReference type="Pfam" id="PF20434">
    <property type="entry name" value="BD-FAE"/>
    <property type="match status" value="1"/>
</dbReference>
<dbReference type="PANTHER" id="PTHR48081">
    <property type="entry name" value="AB HYDROLASE SUPERFAMILY PROTEIN C4A8.06C"/>
    <property type="match status" value="1"/>
</dbReference>
<gene>
    <name evidence="5" type="ORF">ACFQS3_10310</name>
</gene>
<keyword evidence="1 5" id="KW-0378">Hydrolase</keyword>
<feature type="chain" id="PRO_5047304613" evidence="3">
    <location>
        <begin position="25"/>
        <end position="375"/>
    </location>
</feature>
<organism evidence="5 6">
    <name type="scientific">Glycomyces mayteni</name>
    <dbReference type="NCBI Taxonomy" id="543887"/>
    <lineage>
        <taxon>Bacteria</taxon>
        <taxon>Bacillati</taxon>
        <taxon>Actinomycetota</taxon>
        <taxon>Actinomycetes</taxon>
        <taxon>Glycomycetales</taxon>
        <taxon>Glycomycetaceae</taxon>
        <taxon>Glycomyces</taxon>
    </lineage>
</organism>
<dbReference type="EMBL" id="JBHSYS010000002">
    <property type="protein sequence ID" value="MFC6957585.1"/>
    <property type="molecule type" value="Genomic_DNA"/>
</dbReference>
<evidence type="ECO:0000259" key="4">
    <source>
        <dbReference type="Pfam" id="PF20434"/>
    </source>
</evidence>